<feature type="compositionally biased region" description="Polar residues" evidence="2">
    <location>
        <begin position="632"/>
        <end position="642"/>
    </location>
</feature>
<sequence>MTIGKTPDGRLSHPYIEGVNAFINFAKAVVDLSGNILCPCIHCVNCYRQSPHTVRIHLLHRGIMQSYINWYNHGEPRVLNENIHDNEMSDGDHMDGINALVGDRIRGEPRNATEDEEVRHFDKLEEDAKRELYPGCTDYSILKFVIEMLNVKVMTNLSNNGLDMMLELLTKVLPKEALESKIGFINHRAYLPMEHRWRHSRLHNGLSEKRKRSLELQVRKTQEQLDRMPNIILGKHPSNKKKQLIGEPNWSKKNKKLKHNIDVMHVEKNISESTYGTLLGIEGKNKDTDKARIDLQNMNIRHTLHLKQRPDGSYDKPRAFFSLSPNERDGFYDFLKSVKYPDGYAANISRSVNAKNGRLSGLKSHDYHVLLQRILPIGLRGFAHKDISIVLFELGSSFFQDLCSRTLKRSELEKLEERIVLILCKLERFFPPAFFDDMVHLAVHLPREAILGGPVQYRWMYPIERYLGKLKRYVSNQARPEGSIAEAYILKECINNWSLYIDGIETVHNRKERNEDFGESSEGLIVFSQTARPTGGRRNDGNLSRALLDTAHWYLLYNSPELEPYLNEHKSTLHIPTGEAITQIQRQEFPKWFRERLQMAPGRLTRSRGETSIPVVQSTVQSTETPPEVNPPVQSSSSAEAQTTGALTCTTGSTSRNTRGTTRGIAVRALVEKSGKLPVRIAAEYDAPVGKNACKLVNQIGVQVRSTLPSYNVKNWKNVDAATKDVVLQNIAFELQGDSNLVTKTLNTKCGRLLSSSSYKLHQVYKKLVQSHSADYARSHPPKNVKLELWTELIDGRWTNEDWLKKSRKNSANRNKISGKHRCGTKALAVRVDEETNNNNGQVPELAKIFKDVHFNSNTNMWIHHEDEATYENILKVQEDHCQDPNAIPLTQEEISNLVFKKKSGIVKGLGMRPSSSLVTTASSNSSVEYIQRLENEILELKEARVRDQEERAREQEERARDQKARAKQEEIQKNILNFLRSKGYDDAFTYGGGSTSS</sequence>
<gene>
    <name evidence="5" type="ORF">SO802_033448</name>
</gene>
<dbReference type="EMBL" id="JAZDWU010000012">
    <property type="protein sequence ID" value="KAK9983923.1"/>
    <property type="molecule type" value="Genomic_DNA"/>
</dbReference>
<protein>
    <recommendedName>
        <fullName evidence="7">Transposase-associated domain-containing protein</fullName>
    </recommendedName>
</protein>
<keyword evidence="6" id="KW-1185">Reference proteome</keyword>
<feature type="domain" description="Transposase-associated" evidence="4">
    <location>
        <begin position="10"/>
        <end position="75"/>
    </location>
</feature>
<dbReference type="InterPro" id="IPR025452">
    <property type="entry name" value="DUF4218"/>
</dbReference>
<proteinExistence type="predicted"/>
<dbReference type="PANTHER" id="PTHR48258">
    <property type="entry name" value="DUF4218 DOMAIN-CONTAINING PROTEIN-RELATED"/>
    <property type="match status" value="1"/>
</dbReference>
<dbReference type="PANTHER" id="PTHR48258:SF6">
    <property type="entry name" value="LEUCINE-RICH REPEAT DOMAIN, L DOMAIN-CONTAINING PROTEIN"/>
    <property type="match status" value="1"/>
</dbReference>
<feature type="region of interest" description="Disordered" evidence="2">
    <location>
        <begin position="618"/>
        <end position="661"/>
    </location>
</feature>
<name>A0AAW2BER0_9ROSI</name>
<evidence type="ECO:0000259" key="3">
    <source>
        <dbReference type="Pfam" id="PF13960"/>
    </source>
</evidence>
<dbReference type="Pfam" id="PF13963">
    <property type="entry name" value="Transpos_assoc"/>
    <property type="match status" value="1"/>
</dbReference>
<evidence type="ECO:0000256" key="2">
    <source>
        <dbReference type="SAM" id="MobiDB-lite"/>
    </source>
</evidence>
<keyword evidence="1" id="KW-0175">Coiled coil</keyword>
<evidence type="ECO:0000256" key="1">
    <source>
        <dbReference type="SAM" id="Coils"/>
    </source>
</evidence>
<evidence type="ECO:0000313" key="6">
    <source>
        <dbReference type="Proteomes" id="UP001459277"/>
    </source>
</evidence>
<dbReference type="Pfam" id="PF13960">
    <property type="entry name" value="DUF4218"/>
    <property type="match status" value="1"/>
</dbReference>
<dbReference type="Pfam" id="PF03004">
    <property type="entry name" value="Transposase_24"/>
    <property type="match status" value="1"/>
</dbReference>
<dbReference type="Proteomes" id="UP001459277">
    <property type="component" value="Unassembled WGS sequence"/>
</dbReference>
<feature type="compositionally biased region" description="Low complexity" evidence="2">
    <location>
        <begin position="643"/>
        <end position="661"/>
    </location>
</feature>
<evidence type="ECO:0000313" key="5">
    <source>
        <dbReference type="EMBL" id="KAK9983923.1"/>
    </source>
</evidence>
<feature type="domain" description="DUF4218" evidence="3">
    <location>
        <begin position="402"/>
        <end position="514"/>
    </location>
</feature>
<dbReference type="InterPro" id="IPR029480">
    <property type="entry name" value="Transpos_assoc"/>
</dbReference>
<organism evidence="5 6">
    <name type="scientific">Lithocarpus litseifolius</name>
    <dbReference type="NCBI Taxonomy" id="425828"/>
    <lineage>
        <taxon>Eukaryota</taxon>
        <taxon>Viridiplantae</taxon>
        <taxon>Streptophyta</taxon>
        <taxon>Embryophyta</taxon>
        <taxon>Tracheophyta</taxon>
        <taxon>Spermatophyta</taxon>
        <taxon>Magnoliopsida</taxon>
        <taxon>eudicotyledons</taxon>
        <taxon>Gunneridae</taxon>
        <taxon>Pentapetalae</taxon>
        <taxon>rosids</taxon>
        <taxon>fabids</taxon>
        <taxon>Fagales</taxon>
        <taxon>Fagaceae</taxon>
        <taxon>Lithocarpus</taxon>
    </lineage>
</organism>
<evidence type="ECO:0000259" key="4">
    <source>
        <dbReference type="Pfam" id="PF13963"/>
    </source>
</evidence>
<dbReference type="AlphaFoldDB" id="A0AAW2BER0"/>
<accession>A0AAW2BER0</accession>
<comment type="caution">
    <text evidence="5">The sequence shown here is derived from an EMBL/GenBank/DDBJ whole genome shotgun (WGS) entry which is preliminary data.</text>
</comment>
<reference evidence="5 6" key="1">
    <citation type="submission" date="2024-01" db="EMBL/GenBank/DDBJ databases">
        <title>A telomere-to-telomere, gap-free genome of sweet tea (Lithocarpus litseifolius).</title>
        <authorList>
            <person name="Zhou J."/>
        </authorList>
    </citation>
    <scope>NUCLEOTIDE SEQUENCE [LARGE SCALE GENOMIC DNA]</scope>
    <source>
        <strain evidence="5">Zhou-2022a</strain>
        <tissue evidence="5">Leaf</tissue>
    </source>
</reference>
<feature type="coiled-coil region" evidence="1">
    <location>
        <begin position="931"/>
        <end position="973"/>
    </location>
</feature>
<evidence type="ECO:0008006" key="7">
    <source>
        <dbReference type="Google" id="ProtNLM"/>
    </source>
</evidence>
<dbReference type="InterPro" id="IPR004252">
    <property type="entry name" value="Probable_transposase_24"/>
</dbReference>